<proteinExistence type="predicted"/>
<dbReference type="PROSITE" id="PS51257">
    <property type="entry name" value="PROKAR_LIPOPROTEIN"/>
    <property type="match status" value="1"/>
</dbReference>
<evidence type="ECO:0000313" key="1">
    <source>
        <dbReference type="EMBL" id="PAV81406.1"/>
    </source>
</evidence>
<name>A0A2A2L580_9BILA</name>
<dbReference type="EMBL" id="LIAE01007181">
    <property type="protein sequence ID" value="PAV81406.1"/>
    <property type="molecule type" value="Genomic_DNA"/>
</dbReference>
<gene>
    <name evidence="1" type="ORF">WR25_24697</name>
</gene>
<comment type="caution">
    <text evidence="1">The sequence shown here is derived from an EMBL/GenBank/DDBJ whole genome shotgun (WGS) entry which is preliminary data.</text>
</comment>
<dbReference type="STRING" id="2018661.A0A2A2L580"/>
<protein>
    <submittedName>
        <fullName evidence="1">Uncharacterized protein</fullName>
    </submittedName>
</protein>
<organism evidence="1 2">
    <name type="scientific">Diploscapter pachys</name>
    <dbReference type="NCBI Taxonomy" id="2018661"/>
    <lineage>
        <taxon>Eukaryota</taxon>
        <taxon>Metazoa</taxon>
        <taxon>Ecdysozoa</taxon>
        <taxon>Nematoda</taxon>
        <taxon>Chromadorea</taxon>
        <taxon>Rhabditida</taxon>
        <taxon>Rhabditina</taxon>
        <taxon>Rhabditomorpha</taxon>
        <taxon>Rhabditoidea</taxon>
        <taxon>Rhabditidae</taxon>
        <taxon>Diploscapter</taxon>
    </lineage>
</organism>
<sequence length="178" mass="19467">MFVMHSKPATYAPCSGPFASSSCQTEFDGKMEAQIETKCTSGMGSGMRRNSSNLSQLSSYHHSHEAACPADATQIEIDFSAITSKPFDVVIHAPNGEEGQLEFEQYGTAQIFTPHQHGCGHGLWTFEVRDRSGSVVNTEKMQLDGVGSLFFTVGDDLAPRLSGQEFLYMSRPCPKSHH</sequence>
<keyword evidence="2" id="KW-1185">Reference proteome</keyword>
<dbReference type="Proteomes" id="UP000218231">
    <property type="component" value="Unassembled WGS sequence"/>
</dbReference>
<accession>A0A2A2L580</accession>
<dbReference type="AlphaFoldDB" id="A0A2A2L580"/>
<evidence type="ECO:0000313" key="2">
    <source>
        <dbReference type="Proteomes" id="UP000218231"/>
    </source>
</evidence>
<reference evidence="1 2" key="1">
    <citation type="journal article" date="2017" name="Curr. Biol.">
        <title>Genome architecture and evolution of a unichromosomal asexual nematode.</title>
        <authorList>
            <person name="Fradin H."/>
            <person name="Zegar C."/>
            <person name="Gutwein M."/>
            <person name="Lucas J."/>
            <person name="Kovtun M."/>
            <person name="Corcoran D."/>
            <person name="Baugh L.R."/>
            <person name="Kiontke K."/>
            <person name="Gunsalus K."/>
            <person name="Fitch D.H."/>
            <person name="Piano F."/>
        </authorList>
    </citation>
    <scope>NUCLEOTIDE SEQUENCE [LARGE SCALE GENOMIC DNA]</scope>
    <source>
        <strain evidence="1">PF1309</strain>
    </source>
</reference>